<evidence type="ECO:0000313" key="3">
    <source>
        <dbReference type="Proteomes" id="UP000450917"/>
    </source>
</evidence>
<dbReference type="PANTHER" id="PTHR10885">
    <property type="entry name" value="ISOPENTENYL-DIPHOSPHATE DELTA-ISOMERASE"/>
    <property type="match status" value="1"/>
</dbReference>
<dbReference type="CDD" id="cd04692">
    <property type="entry name" value="NUDIX_Hydrolase"/>
    <property type="match status" value="1"/>
</dbReference>
<name>A0A7X3CS81_9BACL</name>
<dbReference type="Proteomes" id="UP000450917">
    <property type="component" value="Unassembled WGS sequence"/>
</dbReference>
<gene>
    <name evidence="2" type="ORF">GNP93_03470</name>
</gene>
<sequence length="212" mass="23906">MSKSEERFDIFDERMNLVGTASRGEVHAQGLWHQTFQCWLWYETEGEGGLLFQERHPGKDTYPGLLDISCAGHLLAGERVEDGLRELEEELGVEASFEQLHKCGMYTDEALLAPDCIDREFCHVFVLKSGRPLTAYKLQPDEVTGLYAVRFADVQALAAGKLNHLRIHGVRPDDAGELTAAHRVVSTADFVPRPEAYYRMVLDAVRVINDEK</sequence>
<evidence type="ECO:0000313" key="2">
    <source>
        <dbReference type="EMBL" id="MUG69732.1"/>
    </source>
</evidence>
<dbReference type="InterPro" id="IPR000086">
    <property type="entry name" value="NUDIX_hydrolase_dom"/>
</dbReference>
<protein>
    <submittedName>
        <fullName evidence="2">NUDIX domain-containing protein</fullName>
    </submittedName>
</protein>
<reference evidence="2 3" key="1">
    <citation type="submission" date="2019-11" db="EMBL/GenBank/DDBJ databases">
        <title>Draft genome sequences of five Paenibacillus species of dairy origin.</title>
        <authorList>
            <person name="Olajide A.M."/>
            <person name="Chen S."/>
            <person name="Lapointe G."/>
        </authorList>
    </citation>
    <scope>NUCLEOTIDE SEQUENCE [LARGE SCALE GENOMIC DNA]</scope>
    <source>
        <strain evidence="2 3">2CS3</strain>
    </source>
</reference>
<dbReference type="InterPro" id="IPR015797">
    <property type="entry name" value="NUDIX_hydrolase-like_dom_sf"/>
</dbReference>
<dbReference type="Gene3D" id="3.90.79.10">
    <property type="entry name" value="Nucleoside Triphosphate Pyrophosphohydrolase"/>
    <property type="match status" value="1"/>
</dbReference>
<keyword evidence="3" id="KW-1185">Reference proteome</keyword>
<dbReference type="PANTHER" id="PTHR10885:SF0">
    <property type="entry name" value="ISOPENTENYL-DIPHOSPHATE DELTA-ISOMERASE"/>
    <property type="match status" value="1"/>
</dbReference>
<dbReference type="GO" id="GO:0003824">
    <property type="term" value="F:catalytic activity"/>
    <property type="evidence" value="ECO:0007669"/>
    <property type="project" value="UniProtKB-ARBA"/>
</dbReference>
<comment type="caution">
    <text evidence="2">The sequence shown here is derived from an EMBL/GenBank/DDBJ whole genome shotgun (WGS) entry which is preliminary data.</text>
</comment>
<proteinExistence type="predicted"/>
<organism evidence="2 3">
    <name type="scientific">Paenibacillus validus</name>
    <dbReference type="NCBI Taxonomy" id="44253"/>
    <lineage>
        <taxon>Bacteria</taxon>
        <taxon>Bacillati</taxon>
        <taxon>Bacillota</taxon>
        <taxon>Bacilli</taxon>
        <taxon>Bacillales</taxon>
        <taxon>Paenibacillaceae</taxon>
        <taxon>Paenibacillus</taxon>
    </lineage>
</organism>
<dbReference type="AlphaFoldDB" id="A0A7X3CS81"/>
<dbReference type="RefSeq" id="WP_155614002.1">
    <property type="nucleotide sequence ID" value="NZ_WNZX01000002.1"/>
</dbReference>
<feature type="domain" description="Nudix hydrolase" evidence="1">
    <location>
        <begin position="31"/>
        <end position="176"/>
    </location>
</feature>
<evidence type="ECO:0000259" key="1">
    <source>
        <dbReference type="PROSITE" id="PS51462"/>
    </source>
</evidence>
<dbReference type="PROSITE" id="PS51462">
    <property type="entry name" value="NUDIX"/>
    <property type="match status" value="1"/>
</dbReference>
<accession>A0A7X3CS81</accession>
<dbReference type="Pfam" id="PF00293">
    <property type="entry name" value="NUDIX"/>
    <property type="match status" value="1"/>
</dbReference>
<dbReference type="EMBL" id="WNZX01000002">
    <property type="protein sequence ID" value="MUG69732.1"/>
    <property type="molecule type" value="Genomic_DNA"/>
</dbReference>
<dbReference type="SUPFAM" id="SSF55811">
    <property type="entry name" value="Nudix"/>
    <property type="match status" value="1"/>
</dbReference>